<proteinExistence type="predicted"/>
<protein>
    <submittedName>
        <fullName evidence="2">Nucleotidyltransferase domain-containing protein</fullName>
    </submittedName>
</protein>
<dbReference type="SUPFAM" id="SSF81301">
    <property type="entry name" value="Nucleotidyltransferase"/>
    <property type="match status" value="1"/>
</dbReference>
<dbReference type="Gene3D" id="3.30.460.10">
    <property type="entry name" value="Beta Polymerase, domain 2"/>
    <property type="match status" value="1"/>
</dbReference>
<dbReference type="InterPro" id="IPR041633">
    <property type="entry name" value="Polbeta"/>
</dbReference>
<dbReference type="Pfam" id="PF18765">
    <property type="entry name" value="Polbeta"/>
    <property type="match status" value="1"/>
</dbReference>
<feature type="non-terminal residue" evidence="2">
    <location>
        <position position="1"/>
    </location>
</feature>
<organism evidence="2 3">
    <name type="scientific">Clostridium saudiense</name>
    <dbReference type="NCBI Taxonomy" id="1414720"/>
    <lineage>
        <taxon>Bacteria</taxon>
        <taxon>Bacillati</taxon>
        <taxon>Bacillota</taxon>
        <taxon>Clostridia</taxon>
        <taxon>Eubacteriales</taxon>
        <taxon>Clostridiaceae</taxon>
        <taxon>Clostridium</taxon>
    </lineage>
</organism>
<dbReference type="CDD" id="cd05403">
    <property type="entry name" value="NT_KNTase_like"/>
    <property type="match status" value="1"/>
</dbReference>
<sequence length="105" mass="12682">IFGSFLTSRFTEQSDIDIAIVGNIELEDRLYIEGILEEKLNRSIDLVNIEELPKNIQLQIVSRNKKIIFKENENTDRYLYELDTWYKEDYPFWLKLQREMGYEVQ</sequence>
<dbReference type="InterPro" id="IPR043519">
    <property type="entry name" value="NT_sf"/>
</dbReference>
<dbReference type="RefSeq" id="WP_204571816.1">
    <property type="nucleotide sequence ID" value="NZ_JACJLL010000007.1"/>
</dbReference>
<gene>
    <name evidence="2" type="ORF">H6A19_02230</name>
</gene>
<dbReference type="Proteomes" id="UP000767334">
    <property type="component" value="Unassembled WGS sequence"/>
</dbReference>
<accession>A0ABS2FC95</accession>
<comment type="caution">
    <text evidence="2">The sequence shown here is derived from an EMBL/GenBank/DDBJ whole genome shotgun (WGS) entry which is preliminary data.</text>
</comment>
<reference evidence="2 3" key="1">
    <citation type="journal article" date="2021" name="Sci. Rep.">
        <title>The distribution of antibiotic resistance genes in chicken gut microbiota commensals.</title>
        <authorList>
            <person name="Juricova H."/>
            <person name="Matiasovicova J."/>
            <person name="Kubasova T."/>
            <person name="Cejkova D."/>
            <person name="Rychlik I."/>
        </authorList>
    </citation>
    <scope>NUCLEOTIDE SEQUENCE [LARGE SCALE GENOMIC DNA]</scope>
    <source>
        <strain evidence="2 3">An435</strain>
    </source>
</reference>
<dbReference type="EMBL" id="JACJLL010000007">
    <property type="protein sequence ID" value="MBM6818165.1"/>
    <property type="molecule type" value="Genomic_DNA"/>
</dbReference>
<feature type="domain" description="Polymerase beta nucleotidyltransferase" evidence="1">
    <location>
        <begin position="1"/>
        <end position="72"/>
    </location>
</feature>
<name>A0ABS2FC95_9CLOT</name>
<evidence type="ECO:0000259" key="1">
    <source>
        <dbReference type="Pfam" id="PF18765"/>
    </source>
</evidence>
<evidence type="ECO:0000313" key="3">
    <source>
        <dbReference type="Proteomes" id="UP000767334"/>
    </source>
</evidence>
<keyword evidence="3" id="KW-1185">Reference proteome</keyword>
<evidence type="ECO:0000313" key="2">
    <source>
        <dbReference type="EMBL" id="MBM6818165.1"/>
    </source>
</evidence>